<gene>
    <name evidence="4" type="ORF">MNBD_BACTEROID05-2</name>
</gene>
<sequence length="65" mass="7359">MDSLVLKSPAKLNLFLNILKKRPDGFHDLETLFERISLFDTIRIKSISASSKIQIKCSHPHVPIG</sequence>
<dbReference type="Gene3D" id="3.30.230.10">
    <property type="match status" value="1"/>
</dbReference>
<dbReference type="GO" id="GO:0005524">
    <property type="term" value="F:ATP binding"/>
    <property type="evidence" value="ECO:0007669"/>
    <property type="project" value="UniProtKB-KW"/>
</dbReference>
<dbReference type="InterPro" id="IPR014721">
    <property type="entry name" value="Ribsml_uS5_D2-typ_fold_subgr"/>
</dbReference>
<evidence type="ECO:0000313" key="4">
    <source>
        <dbReference type="EMBL" id="VAW17471.1"/>
    </source>
</evidence>
<keyword evidence="3" id="KW-0067">ATP-binding</keyword>
<keyword evidence="4" id="KW-0808">Transferase</keyword>
<dbReference type="GO" id="GO:0050515">
    <property type="term" value="F:4-(cytidine 5'-diphospho)-2-C-methyl-D-erythritol kinase activity"/>
    <property type="evidence" value="ECO:0007669"/>
    <property type="project" value="UniProtKB-EC"/>
</dbReference>
<proteinExistence type="predicted"/>
<keyword evidence="1" id="KW-0547">Nucleotide-binding</keyword>
<feature type="non-terminal residue" evidence="4">
    <location>
        <position position="65"/>
    </location>
</feature>
<dbReference type="SUPFAM" id="SSF54211">
    <property type="entry name" value="Ribosomal protein S5 domain 2-like"/>
    <property type="match status" value="1"/>
</dbReference>
<dbReference type="PANTHER" id="PTHR43527">
    <property type="entry name" value="4-DIPHOSPHOCYTIDYL-2-C-METHYL-D-ERYTHRITOL KINASE, CHLOROPLASTIC"/>
    <property type="match status" value="1"/>
</dbReference>
<dbReference type="EC" id="2.7.1.148" evidence="4"/>
<accession>A0A3B0TFS1</accession>
<dbReference type="EMBL" id="UOEN01000375">
    <property type="protein sequence ID" value="VAW17471.1"/>
    <property type="molecule type" value="Genomic_DNA"/>
</dbReference>
<dbReference type="InterPro" id="IPR020568">
    <property type="entry name" value="Ribosomal_Su5_D2-typ_SF"/>
</dbReference>
<name>A0A3B0TFS1_9ZZZZ</name>
<organism evidence="4">
    <name type="scientific">hydrothermal vent metagenome</name>
    <dbReference type="NCBI Taxonomy" id="652676"/>
    <lineage>
        <taxon>unclassified sequences</taxon>
        <taxon>metagenomes</taxon>
        <taxon>ecological metagenomes</taxon>
    </lineage>
</organism>
<dbReference type="AlphaFoldDB" id="A0A3B0TFS1"/>
<protein>
    <submittedName>
        <fullName evidence="4">4-diphosphocytidyl-2-C-methyl-D-erythritol kinase</fullName>
        <ecNumber evidence="4">2.7.1.148</ecNumber>
    </submittedName>
</protein>
<reference evidence="4" key="1">
    <citation type="submission" date="2018-06" db="EMBL/GenBank/DDBJ databases">
        <authorList>
            <person name="Zhirakovskaya E."/>
        </authorList>
    </citation>
    <scope>NUCLEOTIDE SEQUENCE</scope>
</reference>
<evidence type="ECO:0000256" key="3">
    <source>
        <dbReference type="ARBA" id="ARBA00022840"/>
    </source>
</evidence>
<evidence type="ECO:0000256" key="1">
    <source>
        <dbReference type="ARBA" id="ARBA00022741"/>
    </source>
</evidence>
<keyword evidence="2 4" id="KW-0418">Kinase</keyword>
<dbReference type="PANTHER" id="PTHR43527:SF2">
    <property type="entry name" value="4-DIPHOSPHOCYTIDYL-2-C-METHYL-D-ERYTHRITOL KINASE, CHLOROPLASTIC"/>
    <property type="match status" value="1"/>
</dbReference>
<evidence type="ECO:0000256" key="2">
    <source>
        <dbReference type="ARBA" id="ARBA00022777"/>
    </source>
</evidence>